<keyword evidence="6" id="KW-0472">Membrane</keyword>
<proteinExistence type="inferred from homology"/>
<evidence type="ECO:0000256" key="6">
    <source>
        <dbReference type="SAM" id="Phobius"/>
    </source>
</evidence>
<dbReference type="AlphaFoldDB" id="A0A3N4L162"/>
<gene>
    <name evidence="7" type="ORF">P167DRAFT_603348</name>
</gene>
<dbReference type="OrthoDB" id="1470350at2759"/>
<dbReference type="InterPro" id="IPR050121">
    <property type="entry name" value="Cytochrome_P450_monoxygenase"/>
</dbReference>
<dbReference type="GO" id="GO:0005506">
    <property type="term" value="F:iron ion binding"/>
    <property type="evidence" value="ECO:0007669"/>
    <property type="project" value="InterPro"/>
</dbReference>
<dbReference type="STRING" id="1392247.A0A3N4L162"/>
<keyword evidence="6" id="KW-0812">Transmembrane</keyword>
<evidence type="ECO:0000256" key="3">
    <source>
        <dbReference type="ARBA" id="ARBA00022723"/>
    </source>
</evidence>
<keyword evidence="4 5" id="KW-0408">Iron</keyword>
<dbReference type="GO" id="GO:0016705">
    <property type="term" value="F:oxidoreductase activity, acting on paired donors, with incorporation or reduction of molecular oxygen"/>
    <property type="evidence" value="ECO:0007669"/>
    <property type="project" value="InterPro"/>
</dbReference>
<evidence type="ECO:0000256" key="5">
    <source>
        <dbReference type="RuleBase" id="RU000461"/>
    </source>
</evidence>
<dbReference type="InParanoid" id="A0A3N4L162"/>
<dbReference type="Pfam" id="PF00067">
    <property type="entry name" value="p450"/>
    <property type="match status" value="1"/>
</dbReference>
<dbReference type="PANTHER" id="PTHR24305">
    <property type="entry name" value="CYTOCHROME P450"/>
    <property type="match status" value="1"/>
</dbReference>
<reference evidence="7 8" key="1">
    <citation type="journal article" date="2018" name="Nat. Ecol. Evol.">
        <title>Pezizomycetes genomes reveal the molecular basis of ectomycorrhizal truffle lifestyle.</title>
        <authorList>
            <person name="Murat C."/>
            <person name="Payen T."/>
            <person name="Noel B."/>
            <person name="Kuo A."/>
            <person name="Morin E."/>
            <person name="Chen J."/>
            <person name="Kohler A."/>
            <person name="Krizsan K."/>
            <person name="Balestrini R."/>
            <person name="Da Silva C."/>
            <person name="Montanini B."/>
            <person name="Hainaut M."/>
            <person name="Levati E."/>
            <person name="Barry K.W."/>
            <person name="Belfiori B."/>
            <person name="Cichocki N."/>
            <person name="Clum A."/>
            <person name="Dockter R.B."/>
            <person name="Fauchery L."/>
            <person name="Guy J."/>
            <person name="Iotti M."/>
            <person name="Le Tacon F."/>
            <person name="Lindquist E.A."/>
            <person name="Lipzen A."/>
            <person name="Malagnac F."/>
            <person name="Mello A."/>
            <person name="Molinier V."/>
            <person name="Miyauchi S."/>
            <person name="Poulain J."/>
            <person name="Riccioni C."/>
            <person name="Rubini A."/>
            <person name="Sitrit Y."/>
            <person name="Splivallo R."/>
            <person name="Traeger S."/>
            <person name="Wang M."/>
            <person name="Zifcakova L."/>
            <person name="Wipf D."/>
            <person name="Zambonelli A."/>
            <person name="Paolocci F."/>
            <person name="Nowrousian M."/>
            <person name="Ottonello S."/>
            <person name="Baldrian P."/>
            <person name="Spatafora J.W."/>
            <person name="Henrissat B."/>
            <person name="Nagy L.G."/>
            <person name="Aury J.M."/>
            <person name="Wincker P."/>
            <person name="Grigoriev I.V."/>
            <person name="Bonfante P."/>
            <person name="Martin F.M."/>
        </authorList>
    </citation>
    <scope>NUCLEOTIDE SEQUENCE [LARGE SCALE GENOMIC DNA]</scope>
    <source>
        <strain evidence="7 8">CCBAS932</strain>
    </source>
</reference>
<dbReference type="InterPro" id="IPR036396">
    <property type="entry name" value="Cyt_P450_sf"/>
</dbReference>
<dbReference type="Gene3D" id="1.10.630.10">
    <property type="entry name" value="Cytochrome P450"/>
    <property type="match status" value="1"/>
</dbReference>
<keyword evidence="8" id="KW-1185">Reference proteome</keyword>
<evidence type="ECO:0000313" key="7">
    <source>
        <dbReference type="EMBL" id="RPB15448.1"/>
    </source>
</evidence>
<dbReference type="GO" id="GO:0020037">
    <property type="term" value="F:heme binding"/>
    <property type="evidence" value="ECO:0007669"/>
    <property type="project" value="InterPro"/>
</dbReference>
<dbReference type="Proteomes" id="UP000277580">
    <property type="component" value="Unassembled WGS sequence"/>
</dbReference>
<dbReference type="InterPro" id="IPR001128">
    <property type="entry name" value="Cyt_P450"/>
</dbReference>
<keyword evidence="3 5" id="KW-0479">Metal-binding</keyword>
<keyword evidence="5" id="KW-0349">Heme</keyword>
<sequence>MGLLTIFSCLVALFLARWFTLLRRSLQAAKKTGLPYTCRPLYEGVLAYLLWMPILDYLIDYLSDWLATILDPSDYASIYRSWRFKAGYENHRVLGDVFLVVSPGPLVLEVADPHVCAQITDRRMDFVKDFDTYLPLRILGRNIVEAEGETWKRHRRAVTPQYTDAIHAFVWDQATIIGREMLSEWKHLEGADTPIKAPYTSRESRDLGTLANRVVMAAVFGVSLSLRTGKSPEALALSEFARSMEVINAGLLFVMIFPQLVMPYVPGIGHLSKAMNHVNLYMKNILDLHINAKDKPESSAKAGILDGLLKVLAPPGTVPTEDQLSRSDVAGNMFALAFAASTTSAETMHFSMVLLALYPKVQLWVMEELDQLAVEYGQLNEGWKYQNVFPKLIRLSCVLMETLRLFPAVPMIPKCVEDRPQILSYKNSTFALPPHTLIALSACALHRNPKVWGADAGEFRPERWLADNGKSLRPEPVEGCFIGFSRGTRRCLGRRFAEAEYAAVLSEVLRNCRIELAPQKPGETVKEMSLRARKVLEMSRTGFTLRVGGKVMLRFVDRF</sequence>
<dbReference type="PRINTS" id="PR00385">
    <property type="entry name" value="P450"/>
</dbReference>
<comment type="similarity">
    <text evidence="2 5">Belongs to the cytochrome P450 family.</text>
</comment>
<organism evidence="7 8">
    <name type="scientific">Morchella conica CCBAS932</name>
    <dbReference type="NCBI Taxonomy" id="1392247"/>
    <lineage>
        <taxon>Eukaryota</taxon>
        <taxon>Fungi</taxon>
        <taxon>Dikarya</taxon>
        <taxon>Ascomycota</taxon>
        <taxon>Pezizomycotina</taxon>
        <taxon>Pezizomycetes</taxon>
        <taxon>Pezizales</taxon>
        <taxon>Morchellaceae</taxon>
        <taxon>Morchella</taxon>
    </lineage>
</organism>
<evidence type="ECO:0000256" key="2">
    <source>
        <dbReference type="ARBA" id="ARBA00010617"/>
    </source>
</evidence>
<comment type="cofactor">
    <cofactor evidence="1">
        <name>heme</name>
        <dbReference type="ChEBI" id="CHEBI:30413"/>
    </cofactor>
</comment>
<feature type="transmembrane region" description="Helical" evidence="6">
    <location>
        <begin position="246"/>
        <end position="265"/>
    </location>
</feature>
<protein>
    <submittedName>
        <fullName evidence="7">Cytochrome P450</fullName>
    </submittedName>
</protein>
<evidence type="ECO:0000313" key="8">
    <source>
        <dbReference type="Proteomes" id="UP000277580"/>
    </source>
</evidence>
<evidence type="ECO:0000256" key="4">
    <source>
        <dbReference type="ARBA" id="ARBA00023004"/>
    </source>
</evidence>
<dbReference type="GO" id="GO:0004497">
    <property type="term" value="F:monooxygenase activity"/>
    <property type="evidence" value="ECO:0007669"/>
    <property type="project" value="UniProtKB-KW"/>
</dbReference>
<evidence type="ECO:0000256" key="1">
    <source>
        <dbReference type="ARBA" id="ARBA00001971"/>
    </source>
</evidence>
<dbReference type="PROSITE" id="PS00086">
    <property type="entry name" value="CYTOCHROME_P450"/>
    <property type="match status" value="1"/>
</dbReference>
<dbReference type="PANTHER" id="PTHR24305:SF166">
    <property type="entry name" value="CYTOCHROME P450 12A4, MITOCHONDRIAL-RELATED"/>
    <property type="match status" value="1"/>
</dbReference>
<accession>A0A3N4L162</accession>
<dbReference type="InterPro" id="IPR017972">
    <property type="entry name" value="Cyt_P450_CS"/>
</dbReference>
<dbReference type="EMBL" id="ML119113">
    <property type="protein sequence ID" value="RPB15448.1"/>
    <property type="molecule type" value="Genomic_DNA"/>
</dbReference>
<keyword evidence="5" id="KW-0503">Monooxygenase</keyword>
<dbReference type="SUPFAM" id="SSF48264">
    <property type="entry name" value="Cytochrome P450"/>
    <property type="match status" value="1"/>
</dbReference>
<keyword evidence="6" id="KW-1133">Transmembrane helix</keyword>
<keyword evidence="5" id="KW-0560">Oxidoreductase</keyword>
<name>A0A3N4L162_9PEZI</name>